<evidence type="ECO:0000313" key="2">
    <source>
        <dbReference type="Proteomes" id="UP000502196"/>
    </source>
</evidence>
<sequence length="50" mass="6196">MRKKPVRRHYRGVKYFYFDIADPSHARITKYLHRETPEQLIGELTRNDEY</sequence>
<reference evidence="1 2" key="1">
    <citation type="submission" date="2020-04" db="EMBL/GenBank/DDBJ databases">
        <authorList>
            <person name="Hogendoorn C."/>
        </authorList>
    </citation>
    <scope>NUCLEOTIDE SEQUENCE [LARGE SCALE GENOMIC DNA]</scope>
    <source>
        <strain evidence="1">COOX1</strain>
    </source>
</reference>
<protein>
    <submittedName>
        <fullName evidence="1">Uncharacterized protein</fullName>
    </submittedName>
</protein>
<dbReference type="RefSeq" id="WP_157935502.1">
    <property type="nucleotide sequence ID" value="NZ_CP024955.1"/>
</dbReference>
<gene>
    <name evidence="1" type="ORF">COOX1_2558</name>
</gene>
<dbReference type="AlphaFoldDB" id="A0A6F9EE83"/>
<organism evidence="1 2">
    <name type="scientific">Kyrpidia spormannii</name>
    <dbReference type="NCBI Taxonomy" id="2055160"/>
    <lineage>
        <taxon>Bacteria</taxon>
        <taxon>Bacillati</taxon>
        <taxon>Bacillota</taxon>
        <taxon>Bacilli</taxon>
        <taxon>Bacillales</taxon>
        <taxon>Alicyclobacillaceae</taxon>
        <taxon>Kyrpidia</taxon>
    </lineage>
</organism>
<evidence type="ECO:0000313" key="1">
    <source>
        <dbReference type="EMBL" id="CAB3394721.1"/>
    </source>
</evidence>
<proteinExistence type="predicted"/>
<dbReference type="EMBL" id="LR792683">
    <property type="protein sequence ID" value="CAB3394721.1"/>
    <property type="molecule type" value="Genomic_DNA"/>
</dbReference>
<name>A0A6F9EE83_9BACL</name>
<dbReference type="Proteomes" id="UP000502196">
    <property type="component" value="Chromosome"/>
</dbReference>
<accession>A0A6F9EE83</accession>
<dbReference type="OrthoDB" id="9969819at2"/>